<evidence type="ECO:0000313" key="3">
    <source>
        <dbReference type="EMBL" id="VAX34846.1"/>
    </source>
</evidence>
<dbReference type="EMBL" id="UOGJ01000011">
    <property type="protein sequence ID" value="VAX34846.1"/>
    <property type="molecule type" value="Genomic_DNA"/>
</dbReference>
<feature type="coiled-coil region" evidence="1">
    <location>
        <begin position="182"/>
        <end position="216"/>
    </location>
</feature>
<keyword evidence="1" id="KW-0175">Coiled coil</keyword>
<keyword evidence="2" id="KW-0472">Membrane</keyword>
<keyword evidence="2" id="KW-0812">Transmembrane</keyword>
<accession>A0A3B1CW39</accession>
<dbReference type="AlphaFoldDB" id="A0A3B1CW39"/>
<organism evidence="3">
    <name type="scientific">hydrothermal vent metagenome</name>
    <dbReference type="NCBI Taxonomy" id="652676"/>
    <lineage>
        <taxon>unclassified sequences</taxon>
        <taxon>metagenomes</taxon>
        <taxon>ecological metagenomes</taxon>
    </lineage>
</organism>
<feature type="transmembrane region" description="Helical" evidence="2">
    <location>
        <begin position="6"/>
        <end position="23"/>
    </location>
</feature>
<protein>
    <submittedName>
        <fullName evidence="3">Uncharacterized protein</fullName>
    </submittedName>
</protein>
<name>A0A3B1CW39_9ZZZZ</name>
<reference evidence="3" key="1">
    <citation type="submission" date="2018-06" db="EMBL/GenBank/DDBJ databases">
        <authorList>
            <person name="Zhirakovskaya E."/>
        </authorList>
    </citation>
    <scope>NUCLEOTIDE SEQUENCE</scope>
</reference>
<proteinExistence type="predicted"/>
<gene>
    <name evidence="3" type="ORF">MNBD_UNCLBAC01-1088</name>
</gene>
<keyword evidence="2" id="KW-1133">Transmembrane helix</keyword>
<evidence type="ECO:0000256" key="1">
    <source>
        <dbReference type="SAM" id="Coils"/>
    </source>
</evidence>
<sequence length="245" mass="27501">MLIFGIIVGVSLLGIGCVFFLLYKEKNTGKSSVEKIDSDQIDTDIFDVLESEEDLPIKKSWKEGFNDIFGKVPFLKKKAPLHDIVAEKPLVNFEDALDKLDQEESLETGTASLKVAVKNRAVQNDIAGLSSESEKNVGQDLEVSIQLNELKEKCGRLEGLLGEKTTELEKVQKDFENELKNRNDFNKIKDVLEKELKEVKDKAKDLKNECNVLATEKGMIKKKDLQSVEQSFQNEGALESKPPVQ</sequence>
<evidence type="ECO:0000256" key="2">
    <source>
        <dbReference type="SAM" id="Phobius"/>
    </source>
</evidence>